<name>A0ABW2DHP3_9BACT</name>
<proteinExistence type="predicted"/>
<dbReference type="InterPro" id="IPR036515">
    <property type="entry name" value="Transposase_17_sf"/>
</dbReference>
<reference evidence="3" key="1">
    <citation type="journal article" date="2019" name="Int. J. Syst. Evol. Microbiol.">
        <title>The Global Catalogue of Microorganisms (GCM) 10K type strain sequencing project: providing services to taxonomists for standard genome sequencing and annotation.</title>
        <authorList>
            <consortium name="The Broad Institute Genomics Platform"/>
            <consortium name="The Broad Institute Genome Sequencing Center for Infectious Disease"/>
            <person name="Wu L."/>
            <person name="Ma J."/>
        </authorList>
    </citation>
    <scope>NUCLEOTIDE SEQUENCE [LARGE SCALE GENOMIC DNA]</scope>
    <source>
        <strain evidence="3">CGMCC 4.7393</strain>
    </source>
</reference>
<dbReference type="SUPFAM" id="SSF143422">
    <property type="entry name" value="Transposase IS200-like"/>
    <property type="match status" value="1"/>
</dbReference>
<dbReference type="NCBIfam" id="NF047646">
    <property type="entry name" value="REP_Tyr_transpos"/>
    <property type="match status" value="1"/>
</dbReference>
<dbReference type="Pfam" id="PF01797">
    <property type="entry name" value="Y1_Tnp"/>
    <property type="match status" value="1"/>
</dbReference>
<organism evidence="2 3">
    <name type="scientific">Rufibacter roseus</name>
    <dbReference type="NCBI Taxonomy" id="1567108"/>
    <lineage>
        <taxon>Bacteria</taxon>
        <taxon>Pseudomonadati</taxon>
        <taxon>Bacteroidota</taxon>
        <taxon>Cytophagia</taxon>
        <taxon>Cytophagales</taxon>
        <taxon>Hymenobacteraceae</taxon>
        <taxon>Rufibacter</taxon>
    </lineage>
</organism>
<evidence type="ECO:0000259" key="1">
    <source>
        <dbReference type="SMART" id="SM01321"/>
    </source>
</evidence>
<evidence type="ECO:0000313" key="2">
    <source>
        <dbReference type="EMBL" id="MFC6997341.1"/>
    </source>
</evidence>
<dbReference type="InterPro" id="IPR052715">
    <property type="entry name" value="RAYT_transposase"/>
</dbReference>
<dbReference type="SMART" id="SM01321">
    <property type="entry name" value="Y1_Tnp"/>
    <property type="match status" value="1"/>
</dbReference>
<evidence type="ECO:0000313" key="3">
    <source>
        <dbReference type="Proteomes" id="UP001596405"/>
    </source>
</evidence>
<keyword evidence="3" id="KW-1185">Reference proteome</keyword>
<gene>
    <name evidence="2" type="ORF">ACFQHR_06875</name>
</gene>
<accession>A0ABW2DHP3</accession>
<comment type="caution">
    <text evidence="2">The sequence shown here is derived from an EMBL/GenBank/DDBJ whole genome shotgun (WGS) entry which is preliminary data.</text>
</comment>
<feature type="domain" description="Transposase IS200-like" evidence="1">
    <location>
        <begin position="9"/>
        <end position="122"/>
    </location>
</feature>
<dbReference type="EMBL" id="JBHSYQ010000003">
    <property type="protein sequence ID" value="MFC6997341.1"/>
    <property type="molecule type" value="Genomic_DNA"/>
</dbReference>
<sequence>MQAGYQIRNQQEIHFLTFAVVEWVDVFTRREYAEVVVESLRFCQKEKGLLLYGWCLMSNHLHLIAAAQEGFALSDILRDFKKFTSSSIIKAIENNPQESRRNWMLWIFRSAGKKNGKNTQYQFWRQDNHPIELLSNKFKEEKLQYMHQNPVVAGLVAEPEHYLYSSALDYAGGEGMLPVSLL</sequence>
<protein>
    <submittedName>
        <fullName evidence="2">Transposase</fullName>
    </submittedName>
</protein>
<dbReference type="Proteomes" id="UP001596405">
    <property type="component" value="Unassembled WGS sequence"/>
</dbReference>
<dbReference type="PANTHER" id="PTHR36966">
    <property type="entry name" value="REP-ASSOCIATED TYROSINE TRANSPOSASE"/>
    <property type="match status" value="1"/>
</dbReference>
<dbReference type="PANTHER" id="PTHR36966:SF1">
    <property type="entry name" value="REP-ASSOCIATED TYROSINE TRANSPOSASE"/>
    <property type="match status" value="1"/>
</dbReference>
<dbReference type="Gene3D" id="3.30.70.1290">
    <property type="entry name" value="Transposase IS200-like"/>
    <property type="match status" value="1"/>
</dbReference>
<dbReference type="InterPro" id="IPR002686">
    <property type="entry name" value="Transposase_17"/>
</dbReference>
<dbReference type="RefSeq" id="WP_066615587.1">
    <property type="nucleotide sequence ID" value="NZ_JBHSYQ010000003.1"/>
</dbReference>